<dbReference type="InterPro" id="IPR036909">
    <property type="entry name" value="Cyt_c-like_dom_sf"/>
</dbReference>
<evidence type="ECO:0000313" key="1">
    <source>
        <dbReference type="EMBL" id="TDX84522.1"/>
    </source>
</evidence>
<name>A0A4R8I6H7_9FLAO</name>
<gene>
    <name evidence="1" type="ORF">B0I22_2145</name>
</gene>
<dbReference type="GO" id="GO:0009055">
    <property type="term" value="F:electron transfer activity"/>
    <property type="evidence" value="ECO:0007669"/>
    <property type="project" value="InterPro"/>
</dbReference>
<comment type="caution">
    <text evidence="1">The sequence shown here is derived from an EMBL/GenBank/DDBJ whole genome shotgun (WGS) entry which is preliminary data.</text>
</comment>
<dbReference type="Proteomes" id="UP000295313">
    <property type="component" value="Unassembled WGS sequence"/>
</dbReference>
<dbReference type="EMBL" id="SOEO01000002">
    <property type="protein sequence ID" value="TDX84522.1"/>
    <property type="molecule type" value="Genomic_DNA"/>
</dbReference>
<organism evidence="1 2">
    <name type="scientific">Epilithonimonas xixisoli</name>
    <dbReference type="NCBI Taxonomy" id="1476462"/>
    <lineage>
        <taxon>Bacteria</taxon>
        <taxon>Pseudomonadati</taxon>
        <taxon>Bacteroidota</taxon>
        <taxon>Flavobacteriia</taxon>
        <taxon>Flavobacteriales</taxon>
        <taxon>Weeksellaceae</taxon>
        <taxon>Chryseobacterium group</taxon>
        <taxon>Epilithonimonas</taxon>
    </lineage>
</organism>
<dbReference type="PROSITE" id="PS51257">
    <property type="entry name" value="PROKAR_LIPOPROTEIN"/>
    <property type="match status" value="1"/>
</dbReference>
<protein>
    <recommendedName>
        <fullName evidence="3">Cytochrome c domain-containing protein</fullName>
    </recommendedName>
</protein>
<reference evidence="1 2" key="1">
    <citation type="submission" date="2019-03" db="EMBL/GenBank/DDBJ databases">
        <title>Genomic Encyclopedia of Type Strains, Phase III (KMG-III): the genomes of soil and plant-associated and newly described type strains.</title>
        <authorList>
            <person name="Whitman W."/>
        </authorList>
    </citation>
    <scope>NUCLEOTIDE SEQUENCE [LARGE SCALE GENOMIC DNA]</scope>
    <source>
        <strain evidence="1 2">CGMCC 1.12802</strain>
    </source>
</reference>
<dbReference type="SUPFAM" id="SSF46626">
    <property type="entry name" value="Cytochrome c"/>
    <property type="match status" value="1"/>
</dbReference>
<evidence type="ECO:0000313" key="2">
    <source>
        <dbReference type="Proteomes" id="UP000295313"/>
    </source>
</evidence>
<dbReference type="OrthoDB" id="679921at2"/>
<dbReference type="GO" id="GO:0020037">
    <property type="term" value="F:heme binding"/>
    <property type="evidence" value="ECO:0007669"/>
    <property type="project" value="InterPro"/>
</dbReference>
<dbReference type="AlphaFoldDB" id="A0A4R8I6H7"/>
<evidence type="ECO:0008006" key="3">
    <source>
        <dbReference type="Google" id="ProtNLM"/>
    </source>
</evidence>
<dbReference type="RefSeq" id="WP_133944525.1">
    <property type="nucleotide sequence ID" value="NZ_SOEO01000002.1"/>
</dbReference>
<sequence length="102" mass="11497">MKKYLYSVCLVGVIVYSCKTQQTTTTTTETSTITANLTKEEMLKKGEDLFNLRCGRCHDLPKPSDFTVEDWKPIMASMAPKAKLNAEETNWVLAYVNANAKK</sequence>
<accession>A0A4R8I6H7</accession>
<dbReference type="Gene3D" id="1.10.760.10">
    <property type="entry name" value="Cytochrome c-like domain"/>
    <property type="match status" value="1"/>
</dbReference>
<proteinExistence type="predicted"/>
<keyword evidence="2" id="KW-1185">Reference proteome</keyword>